<dbReference type="EMBL" id="JBHTLK010000035">
    <property type="protein sequence ID" value="MFD1147440.1"/>
    <property type="molecule type" value="Genomic_DNA"/>
</dbReference>
<dbReference type="RefSeq" id="WP_380722574.1">
    <property type="nucleotide sequence ID" value="NZ_JBHTLK010000035.1"/>
</dbReference>
<protein>
    <submittedName>
        <fullName evidence="1">Uncharacterized protein</fullName>
    </submittedName>
</protein>
<dbReference type="Proteomes" id="UP001597168">
    <property type="component" value="Unassembled WGS sequence"/>
</dbReference>
<evidence type="ECO:0000313" key="2">
    <source>
        <dbReference type="Proteomes" id="UP001597168"/>
    </source>
</evidence>
<proteinExistence type="predicted"/>
<keyword evidence="2" id="KW-1185">Reference proteome</keyword>
<name>A0ABW3QS53_9PSEU</name>
<comment type="caution">
    <text evidence="1">The sequence shown here is derived from an EMBL/GenBank/DDBJ whole genome shotgun (WGS) entry which is preliminary data.</text>
</comment>
<sequence>MVVHLLRKIMTVLALGVGLTVVVGVPAALQSDSAAEARIFQTPYTQP</sequence>
<organism evidence="1 2">
    <name type="scientific">Saccharothrix hoggarensis</name>
    <dbReference type="NCBI Taxonomy" id="913853"/>
    <lineage>
        <taxon>Bacteria</taxon>
        <taxon>Bacillati</taxon>
        <taxon>Actinomycetota</taxon>
        <taxon>Actinomycetes</taxon>
        <taxon>Pseudonocardiales</taxon>
        <taxon>Pseudonocardiaceae</taxon>
        <taxon>Saccharothrix</taxon>
    </lineage>
</organism>
<accession>A0ABW3QS53</accession>
<reference evidence="2" key="1">
    <citation type="journal article" date="2019" name="Int. J. Syst. Evol. Microbiol.">
        <title>The Global Catalogue of Microorganisms (GCM) 10K type strain sequencing project: providing services to taxonomists for standard genome sequencing and annotation.</title>
        <authorList>
            <consortium name="The Broad Institute Genomics Platform"/>
            <consortium name="The Broad Institute Genome Sequencing Center for Infectious Disease"/>
            <person name="Wu L."/>
            <person name="Ma J."/>
        </authorList>
    </citation>
    <scope>NUCLEOTIDE SEQUENCE [LARGE SCALE GENOMIC DNA]</scope>
    <source>
        <strain evidence="2">CCUG 60214</strain>
    </source>
</reference>
<evidence type="ECO:0000313" key="1">
    <source>
        <dbReference type="EMBL" id="MFD1147440.1"/>
    </source>
</evidence>
<gene>
    <name evidence="1" type="ORF">ACFQ3T_09930</name>
</gene>